<evidence type="ECO:0000256" key="2">
    <source>
        <dbReference type="PIRSR" id="PIRSR000097-2"/>
    </source>
</evidence>
<evidence type="ECO:0000259" key="4">
    <source>
        <dbReference type="Pfam" id="PF00248"/>
    </source>
</evidence>
<dbReference type="Proteomes" id="UP000216871">
    <property type="component" value="Unassembled WGS sequence"/>
</dbReference>
<dbReference type="InterPro" id="IPR020471">
    <property type="entry name" value="AKR"/>
</dbReference>
<comment type="caution">
    <text evidence="5">The sequence shown here is derived from an EMBL/GenBank/DDBJ whole genome shotgun (WGS) entry which is preliminary data.</text>
</comment>
<evidence type="ECO:0000256" key="3">
    <source>
        <dbReference type="PIRSR" id="PIRSR000097-3"/>
    </source>
</evidence>
<dbReference type="EMBL" id="MWWW01000004">
    <property type="protein sequence ID" value="OZG61187.1"/>
    <property type="molecule type" value="Genomic_DNA"/>
</dbReference>
<evidence type="ECO:0000313" key="6">
    <source>
        <dbReference type="Proteomes" id="UP000216871"/>
    </source>
</evidence>
<evidence type="ECO:0000313" key="5">
    <source>
        <dbReference type="EMBL" id="OZG61187.1"/>
    </source>
</evidence>
<keyword evidence="6" id="KW-1185">Reference proteome</keyword>
<reference evidence="5 6" key="1">
    <citation type="journal article" date="2017" name="BMC Genomics">
        <title>Comparative genomic and phylogenomic analyses of the Bifidobacteriaceae family.</title>
        <authorList>
            <person name="Lugli G.A."/>
            <person name="Milani C."/>
            <person name="Turroni F."/>
            <person name="Duranti S."/>
            <person name="Mancabelli L."/>
            <person name="Mangifesta M."/>
            <person name="Ferrario C."/>
            <person name="Modesto M."/>
            <person name="Mattarelli P."/>
            <person name="Jiri K."/>
            <person name="van Sinderen D."/>
            <person name="Ventura M."/>
        </authorList>
    </citation>
    <scope>NUCLEOTIDE SEQUENCE [LARGE SCALE GENOMIC DNA]</scope>
    <source>
        <strain evidence="5 6">DSM 100196</strain>
    </source>
</reference>
<name>A0A261FPV7_9BIFI</name>
<dbReference type="PIRSF" id="PIRSF000097">
    <property type="entry name" value="AKR"/>
    <property type="match status" value="1"/>
</dbReference>
<dbReference type="PANTHER" id="PTHR43638:SF3">
    <property type="entry name" value="ALDEHYDE REDUCTASE"/>
    <property type="match status" value="1"/>
</dbReference>
<gene>
    <name evidence="5" type="ORF">BMYO_0486</name>
</gene>
<organism evidence="5 6">
    <name type="scientific">Bifidobacterium myosotis</name>
    <dbReference type="NCBI Taxonomy" id="1630166"/>
    <lineage>
        <taxon>Bacteria</taxon>
        <taxon>Bacillati</taxon>
        <taxon>Actinomycetota</taxon>
        <taxon>Actinomycetes</taxon>
        <taxon>Bifidobacteriales</taxon>
        <taxon>Bifidobacteriaceae</taxon>
        <taxon>Bifidobacterium</taxon>
    </lineage>
</organism>
<protein>
    <submittedName>
        <fullName evidence="5">Aldo/keto reductase</fullName>
    </submittedName>
</protein>
<proteinExistence type="predicted"/>
<dbReference type="CDD" id="cd19138">
    <property type="entry name" value="AKR_YeaE"/>
    <property type="match status" value="1"/>
</dbReference>
<evidence type="ECO:0000256" key="1">
    <source>
        <dbReference type="PIRSR" id="PIRSR000097-1"/>
    </source>
</evidence>
<dbReference type="SUPFAM" id="SSF51430">
    <property type="entry name" value="NAD(P)-linked oxidoreductase"/>
    <property type="match status" value="1"/>
</dbReference>
<dbReference type="InterPro" id="IPR036812">
    <property type="entry name" value="NAD(P)_OxRdtase_dom_sf"/>
</dbReference>
<feature type="active site" description="Proton donor" evidence="1">
    <location>
        <position position="64"/>
    </location>
</feature>
<accession>A0A261FPV7</accession>
<dbReference type="GO" id="GO:0016491">
    <property type="term" value="F:oxidoreductase activity"/>
    <property type="evidence" value="ECO:0007669"/>
    <property type="project" value="InterPro"/>
</dbReference>
<dbReference type="PRINTS" id="PR00069">
    <property type="entry name" value="ALDKETRDTASE"/>
</dbReference>
<dbReference type="Gene3D" id="3.20.20.100">
    <property type="entry name" value="NADP-dependent oxidoreductase domain"/>
    <property type="match status" value="1"/>
</dbReference>
<feature type="binding site" evidence="2">
    <location>
        <position position="123"/>
    </location>
    <ligand>
        <name>substrate</name>
    </ligand>
</feature>
<dbReference type="PANTHER" id="PTHR43638">
    <property type="entry name" value="OXIDOREDUCTASE, ALDO/KETO REDUCTASE FAMILY PROTEIN"/>
    <property type="match status" value="1"/>
</dbReference>
<sequence length="294" mass="32016">MAVEKTGQRAAIPTVTLHDGTTMPRLGMGTWHLAEGRRPERQELAALQAGLDAGITLIDTAEMYADGRAESLVGHAIAGRDRSQLFLVSKVYPHNAGRAHLRRSLEASLKRLGTDYLDMYLLHWRGSVPLVETVECMEQAKADGLIRNWGVSNFDTDDMRELFGVPGGDDCAVNQDLYHLGSRGVEFDLLPWMDAHNVPLMAYCPLAQAGTLRDGLLDSLAVRDIATAHNVEPMQVLLAFVLRRPDTIAIPCSGSAGHVLDNLKALDIALGKDELAALDDAFPAPTSKEPLDME</sequence>
<feature type="domain" description="NADP-dependent oxidoreductase" evidence="4">
    <location>
        <begin position="25"/>
        <end position="280"/>
    </location>
</feature>
<dbReference type="AlphaFoldDB" id="A0A261FPV7"/>
<feature type="site" description="Lowers pKa of active site Tyr" evidence="3">
    <location>
        <position position="90"/>
    </location>
</feature>
<dbReference type="OrthoDB" id="3664926at2"/>
<dbReference type="InterPro" id="IPR023210">
    <property type="entry name" value="NADP_OxRdtase_dom"/>
</dbReference>
<dbReference type="RefSeq" id="WP_094667002.1">
    <property type="nucleotide sequence ID" value="NZ_MWWW01000004.1"/>
</dbReference>
<dbReference type="Pfam" id="PF00248">
    <property type="entry name" value="Aldo_ket_red"/>
    <property type="match status" value="1"/>
</dbReference>